<dbReference type="CDD" id="cd00032">
    <property type="entry name" value="CASc"/>
    <property type="match status" value="1"/>
</dbReference>
<sequence>MKEKGQRKRMALLINNVKFDHLSERRGAEKDVENMEKQLKALDYTVETHRDLSAQDIDEAVKGFSQHQAHLESDSTFVVIMSHGKRDAICGIHYNPKHPQENNLFLIDNIFTHLNTENCAGLRNKPKVIVIQACRGGEIGTVWVSDSASAPKSQEDDGMWRELKERDFACLMACTPDTMSYRDPEKGAILIQKLVETINTHAHKDHIEELFRKVRNQFDGSKLQMPVTDRTSLGKKFYLFPGL</sequence>
<dbReference type="PANTHER" id="PTHR47901">
    <property type="entry name" value="CASPASE RECRUITMENT DOMAIN-CONTAINING PROTEIN 18"/>
    <property type="match status" value="1"/>
</dbReference>
<dbReference type="GO" id="GO:0097169">
    <property type="term" value="C:AIM2 inflammasome complex"/>
    <property type="evidence" value="ECO:0007669"/>
    <property type="project" value="TreeGrafter"/>
</dbReference>
<evidence type="ECO:0000259" key="7">
    <source>
        <dbReference type="PROSITE" id="PS50207"/>
    </source>
</evidence>
<dbReference type="GO" id="GO:0004197">
    <property type="term" value="F:cysteine-type endopeptidase activity"/>
    <property type="evidence" value="ECO:0007669"/>
    <property type="project" value="InterPro"/>
</dbReference>
<evidence type="ECO:0008006" key="11">
    <source>
        <dbReference type="Google" id="ProtNLM"/>
    </source>
</evidence>
<evidence type="ECO:0000256" key="6">
    <source>
        <dbReference type="RuleBase" id="RU003971"/>
    </source>
</evidence>
<dbReference type="PROSITE" id="PS01121">
    <property type="entry name" value="CASPASE_HIS"/>
    <property type="match status" value="1"/>
</dbReference>
<evidence type="ECO:0000259" key="8">
    <source>
        <dbReference type="PROSITE" id="PS50208"/>
    </source>
</evidence>
<organism evidence="9 10">
    <name type="scientific">Conger conger</name>
    <name type="common">Conger eel</name>
    <name type="synonym">Muraena conger</name>
    <dbReference type="NCBI Taxonomy" id="82655"/>
    <lineage>
        <taxon>Eukaryota</taxon>
        <taxon>Metazoa</taxon>
        <taxon>Chordata</taxon>
        <taxon>Craniata</taxon>
        <taxon>Vertebrata</taxon>
        <taxon>Euteleostomi</taxon>
        <taxon>Actinopterygii</taxon>
        <taxon>Neopterygii</taxon>
        <taxon>Teleostei</taxon>
        <taxon>Anguilliformes</taxon>
        <taxon>Congridae</taxon>
        <taxon>Conger</taxon>
    </lineage>
</organism>
<keyword evidence="2" id="KW-0645">Protease</keyword>
<dbReference type="EMBL" id="JAFJMO010000078">
    <property type="protein sequence ID" value="KAJ8248662.1"/>
    <property type="molecule type" value="Genomic_DNA"/>
</dbReference>
<dbReference type="SUPFAM" id="SSF52129">
    <property type="entry name" value="Caspase-like"/>
    <property type="match status" value="1"/>
</dbReference>
<evidence type="ECO:0000256" key="5">
    <source>
        <dbReference type="ARBA" id="ARBA00023145"/>
    </source>
</evidence>
<dbReference type="OrthoDB" id="6097640at2759"/>
<dbReference type="InterPro" id="IPR002398">
    <property type="entry name" value="Pept_C14"/>
</dbReference>
<gene>
    <name evidence="9" type="ORF">COCON_G00233810</name>
</gene>
<dbReference type="Proteomes" id="UP001152803">
    <property type="component" value="Unassembled WGS sequence"/>
</dbReference>
<dbReference type="InterPro" id="IPR029030">
    <property type="entry name" value="Caspase-like_dom_sf"/>
</dbReference>
<evidence type="ECO:0000256" key="4">
    <source>
        <dbReference type="ARBA" id="ARBA00022807"/>
    </source>
</evidence>
<dbReference type="InterPro" id="IPR033139">
    <property type="entry name" value="Caspase_cys_AS"/>
</dbReference>
<name>A0A9Q1CUJ8_CONCO</name>
<evidence type="ECO:0000313" key="10">
    <source>
        <dbReference type="Proteomes" id="UP001152803"/>
    </source>
</evidence>
<proteinExistence type="inferred from homology"/>
<dbReference type="PRINTS" id="PR00376">
    <property type="entry name" value="IL1BCENZYME"/>
</dbReference>
<dbReference type="InterPro" id="IPR011600">
    <property type="entry name" value="Pept_C14_caspase"/>
</dbReference>
<comment type="caution">
    <text evidence="9">The sequence shown here is derived from an EMBL/GenBank/DDBJ whole genome shotgun (WGS) entry which is preliminary data.</text>
</comment>
<evidence type="ECO:0000256" key="3">
    <source>
        <dbReference type="ARBA" id="ARBA00022801"/>
    </source>
</evidence>
<reference evidence="9" key="1">
    <citation type="journal article" date="2023" name="Science">
        <title>Genome structures resolve the early diversification of teleost fishes.</title>
        <authorList>
            <person name="Parey E."/>
            <person name="Louis A."/>
            <person name="Montfort J."/>
            <person name="Bouchez O."/>
            <person name="Roques C."/>
            <person name="Iampietro C."/>
            <person name="Lluch J."/>
            <person name="Castinel A."/>
            <person name="Donnadieu C."/>
            <person name="Desvignes T."/>
            <person name="Floi Bucao C."/>
            <person name="Jouanno E."/>
            <person name="Wen M."/>
            <person name="Mejri S."/>
            <person name="Dirks R."/>
            <person name="Jansen H."/>
            <person name="Henkel C."/>
            <person name="Chen W.J."/>
            <person name="Zahm M."/>
            <person name="Cabau C."/>
            <person name="Klopp C."/>
            <person name="Thompson A.W."/>
            <person name="Robinson-Rechavi M."/>
            <person name="Braasch I."/>
            <person name="Lecointre G."/>
            <person name="Bobe J."/>
            <person name="Postlethwait J.H."/>
            <person name="Berthelot C."/>
            <person name="Roest Crollius H."/>
            <person name="Guiguen Y."/>
        </authorList>
    </citation>
    <scope>NUCLEOTIDE SEQUENCE</scope>
    <source>
        <strain evidence="9">Concon-B</strain>
    </source>
</reference>
<dbReference type="PANTHER" id="PTHR47901:SF3">
    <property type="entry name" value="CASPASE-1"/>
    <property type="match status" value="1"/>
</dbReference>
<dbReference type="InterPro" id="IPR016129">
    <property type="entry name" value="Caspase_his_AS"/>
</dbReference>
<dbReference type="SMART" id="SM00115">
    <property type="entry name" value="CASc"/>
    <property type="match status" value="1"/>
</dbReference>
<dbReference type="InterPro" id="IPR015917">
    <property type="entry name" value="Pept_C14A"/>
</dbReference>
<feature type="domain" description="Caspase family p20" evidence="8">
    <location>
        <begin position="7"/>
        <end position="138"/>
    </location>
</feature>
<evidence type="ECO:0000313" key="9">
    <source>
        <dbReference type="EMBL" id="KAJ8248662.1"/>
    </source>
</evidence>
<evidence type="ECO:0000256" key="1">
    <source>
        <dbReference type="ARBA" id="ARBA00010134"/>
    </source>
</evidence>
<dbReference type="GO" id="GO:0072559">
    <property type="term" value="C:NLRP3 inflammasome complex"/>
    <property type="evidence" value="ECO:0007669"/>
    <property type="project" value="TreeGrafter"/>
</dbReference>
<feature type="domain" description="Caspase family p10" evidence="7">
    <location>
        <begin position="158"/>
        <end position="241"/>
    </location>
</feature>
<comment type="similarity">
    <text evidence="1 6">Belongs to the peptidase C14A family.</text>
</comment>
<dbReference type="InterPro" id="IPR002138">
    <property type="entry name" value="Pept_C14_p10"/>
</dbReference>
<dbReference type="GO" id="GO:0072557">
    <property type="term" value="C:IPAF inflammasome complex"/>
    <property type="evidence" value="ECO:0007669"/>
    <property type="project" value="TreeGrafter"/>
</dbReference>
<evidence type="ECO:0000256" key="2">
    <source>
        <dbReference type="ARBA" id="ARBA00022670"/>
    </source>
</evidence>
<keyword evidence="5" id="KW-0865">Zymogen</keyword>
<dbReference type="PROSITE" id="PS01122">
    <property type="entry name" value="CASPASE_CYS"/>
    <property type="match status" value="1"/>
</dbReference>
<dbReference type="GO" id="GO:0006508">
    <property type="term" value="P:proteolysis"/>
    <property type="evidence" value="ECO:0007669"/>
    <property type="project" value="UniProtKB-KW"/>
</dbReference>
<keyword evidence="3" id="KW-0378">Hydrolase</keyword>
<dbReference type="PROSITE" id="PS50208">
    <property type="entry name" value="CASPASE_P20"/>
    <property type="match status" value="1"/>
</dbReference>
<dbReference type="Pfam" id="PF00656">
    <property type="entry name" value="Peptidase_C14"/>
    <property type="match status" value="1"/>
</dbReference>
<dbReference type="GO" id="GO:0050727">
    <property type="term" value="P:regulation of inflammatory response"/>
    <property type="evidence" value="ECO:0007669"/>
    <property type="project" value="TreeGrafter"/>
</dbReference>
<dbReference type="InterPro" id="IPR001309">
    <property type="entry name" value="Pept_C14_p20"/>
</dbReference>
<keyword evidence="4" id="KW-0788">Thiol protease</keyword>
<dbReference type="Gene3D" id="3.40.50.1460">
    <property type="match status" value="1"/>
</dbReference>
<protein>
    <recommendedName>
        <fullName evidence="11">Caspase-1</fullName>
    </recommendedName>
</protein>
<dbReference type="PROSITE" id="PS50207">
    <property type="entry name" value="CASPASE_P10"/>
    <property type="match status" value="1"/>
</dbReference>
<accession>A0A9Q1CUJ8</accession>
<dbReference type="AlphaFoldDB" id="A0A9Q1CUJ8"/>
<keyword evidence="10" id="KW-1185">Reference proteome</keyword>